<accession>A0AC34GEV2</accession>
<organism evidence="1 2">
    <name type="scientific">Panagrolaimus sp. ES5</name>
    <dbReference type="NCBI Taxonomy" id="591445"/>
    <lineage>
        <taxon>Eukaryota</taxon>
        <taxon>Metazoa</taxon>
        <taxon>Ecdysozoa</taxon>
        <taxon>Nematoda</taxon>
        <taxon>Chromadorea</taxon>
        <taxon>Rhabditida</taxon>
        <taxon>Tylenchina</taxon>
        <taxon>Panagrolaimomorpha</taxon>
        <taxon>Panagrolaimoidea</taxon>
        <taxon>Panagrolaimidae</taxon>
        <taxon>Panagrolaimus</taxon>
    </lineage>
</organism>
<proteinExistence type="predicted"/>
<reference evidence="2" key="1">
    <citation type="submission" date="2022-11" db="UniProtKB">
        <authorList>
            <consortium name="WormBaseParasite"/>
        </authorList>
    </citation>
    <scope>IDENTIFICATION</scope>
</reference>
<sequence length="56" mass="6117">MSFVGIPLRNLTPKVGAQGVVAARFASNEVTFQTRPYKLHKLDQGPASETTLTKED</sequence>
<dbReference type="WBParaSite" id="ES5_v2.g28273.t1">
    <property type="protein sequence ID" value="ES5_v2.g28273.t1"/>
    <property type="gene ID" value="ES5_v2.g28273"/>
</dbReference>
<evidence type="ECO:0000313" key="1">
    <source>
        <dbReference type="Proteomes" id="UP000887579"/>
    </source>
</evidence>
<dbReference type="Proteomes" id="UP000887579">
    <property type="component" value="Unplaced"/>
</dbReference>
<protein>
    <submittedName>
        <fullName evidence="2">Uncharacterized protein</fullName>
    </submittedName>
</protein>
<name>A0AC34GEV2_9BILA</name>
<evidence type="ECO:0000313" key="2">
    <source>
        <dbReference type="WBParaSite" id="ES5_v2.g28273.t1"/>
    </source>
</evidence>